<evidence type="ECO:0008006" key="3">
    <source>
        <dbReference type="Google" id="ProtNLM"/>
    </source>
</evidence>
<protein>
    <recommendedName>
        <fullName evidence="3">DUF3795 domain-containing protein</fullName>
    </recommendedName>
</protein>
<keyword evidence="2" id="KW-1185">Reference proteome</keyword>
<evidence type="ECO:0000313" key="1">
    <source>
        <dbReference type="EMBL" id="MCQ4840405.1"/>
    </source>
</evidence>
<dbReference type="GeneID" id="90533433"/>
<sequence length="76" mass="9012">MSPCSCCPMRDRCDHRSAPEEVRREVCSWFELAERYGIKCCGSCDWYQCDIDKPICQNYLTTKEPDGFCDEWEERT</sequence>
<accession>A0ABT1S1I5</accession>
<proteinExistence type="predicted"/>
<name>A0ABT1S1I5_9FIRM</name>
<gene>
    <name evidence="1" type="ORF">NE695_10835</name>
</gene>
<comment type="caution">
    <text evidence="1">The sequence shown here is derived from an EMBL/GenBank/DDBJ whole genome shotgun (WGS) entry which is preliminary data.</text>
</comment>
<dbReference type="Proteomes" id="UP001524473">
    <property type="component" value="Unassembled WGS sequence"/>
</dbReference>
<dbReference type="EMBL" id="JANFZH010000023">
    <property type="protein sequence ID" value="MCQ4840405.1"/>
    <property type="molecule type" value="Genomic_DNA"/>
</dbReference>
<reference evidence="1 2" key="1">
    <citation type="submission" date="2022-06" db="EMBL/GenBank/DDBJ databases">
        <title>Isolation of gut microbiota from human fecal samples.</title>
        <authorList>
            <person name="Pamer E.G."/>
            <person name="Barat B."/>
            <person name="Waligurski E."/>
            <person name="Medina S."/>
            <person name="Paddock L."/>
            <person name="Mostad J."/>
        </authorList>
    </citation>
    <scope>NUCLEOTIDE SEQUENCE [LARGE SCALE GENOMIC DNA]</scope>
    <source>
        <strain evidence="1 2">DFI.9.73</strain>
    </source>
</reference>
<organism evidence="1 2">
    <name type="scientific">Neglectibacter timonensis</name>
    <dbReference type="NCBI Taxonomy" id="1776382"/>
    <lineage>
        <taxon>Bacteria</taxon>
        <taxon>Bacillati</taxon>
        <taxon>Bacillota</taxon>
        <taxon>Clostridia</taxon>
        <taxon>Eubacteriales</taxon>
        <taxon>Oscillospiraceae</taxon>
        <taxon>Neglectibacter</taxon>
    </lineage>
</organism>
<evidence type="ECO:0000313" key="2">
    <source>
        <dbReference type="Proteomes" id="UP001524473"/>
    </source>
</evidence>
<dbReference type="RefSeq" id="WP_066866516.1">
    <property type="nucleotide sequence ID" value="NZ_CABKVV010000014.1"/>
</dbReference>